<reference evidence="3" key="2">
    <citation type="submission" date="2018-05" db="EMBL/GenBank/DDBJ databases">
        <title>OgluRS3 (Oryza glumaepatula Reference Sequence Version 3).</title>
        <authorList>
            <person name="Zhang J."/>
            <person name="Kudrna D."/>
            <person name="Lee S."/>
            <person name="Talag J."/>
            <person name="Welchert J."/>
            <person name="Wing R.A."/>
        </authorList>
    </citation>
    <scope>NUCLEOTIDE SEQUENCE [LARGE SCALE GENOMIC DNA]</scope>
</reference>
<feature type="region of interest" description="Disordered" evidence="1">
    <location>
        <begin position="47"/>
        <end position="78"/>
    </location>
</feature>
<accession>A0A0D9YL50</accession>
<evidence type="ECO:0000256" key="2">
    <source>
        <dbReference type="SAM" id="SignalP"/>
    </source>
</evidence>
<reference evidence="3" key="1">
    <citation type="submission" date="2015-04" db="UniProtKB">
        <authorList>
            <consortium name="EnsemblPlants"/>
        </authorList>
    </citation>
    <scope>IDENTIFICATION</scope>
</reference>
<evidence type="ECO:0000313" key="3">
    <source>
        <dbReference type="EnsemblPlants" id="OGLUM02G00560.1"/>
    </source>
</evidence>
<dbReference type="EnsemblPlants" id="OGLUM02G00560.1">
    <property type="protein sequence ID" value="OGLUM02G00560.1"/>
    <property type="gene ID" value="OGLUM02G00560"/>
</dbReference>
<feature type="compositionally biased region" description="Basic and acidic residues" evidence="1">
    <location>
        <begin position="55"/>
        <end position="70"/>
    </location>
</feature>
<dbReference type="Proteomes" id="UP000026961">
    <property type="component" value="Chromosome 2"/>
</dbReference>
<evidence type="ECO:0000256" key="1">
    <source>
        <dbReference type="SAM" id="MobiDB-lite"/>
    </source>
</evidence>
<feature type="chain" id="PRO_5002351618" description="DUF834 domain-containing protein" evidence="2">
    <location>
        <begin position="23"/>
        <end position="134"/>
    </location>
</feature>
<evidence type="ECO:0000313" key="4">
    <source>
        <dbReference type="Proteomes" id="UP000026961"/>
    </source>
</evidence>
<sequence length="134" mass="14236">MDRSSSCVGALLLLLQYALFWSRMEVIDVAEDLVQVDRGDDEKTARALFGGGVSGHDDVQGREDAERSEAGEVAADVTDEEELPARVAAVEGAVVKTEARKAGGVAADVTDENALAVRVAAAESESVTMETRRR</sequence>
<keyword evidence="4" id="KW-1185">Reference proteome</keyword>
<evidence type="ECO:0008006" key="5">
    <source>
        <dbReference type="Google" id="ProtNLM"/>
    </source>
</evidence>
<keyword evidence="2" id="KW-0732">Signal</keyword>
<dbReference type="Gramene" id="OGLUM02G00560.1">
    <property type="protein sequence ID" value="OGLUM02G00560.1"/>
    <property type="gene ID" value="OGLUM02G00560"/>
</dbReference>
<protein>
    <recommendedName>
        <fullName evidence="5">DUF834 domain-containing protein</fullName>
    </recommendedName>
</protein>
<feature type="signal peptide" evidence="2">
    <location>
        <begin position="1"/>
        <end position="22"/>
    </location>
</feature>
<organism evidence="3">
    <name type="scientific">Oryza glumipatula</name>
    <dbReference type="NCBI Taxonomy" id="40148"/>
    <lineage>
        <taxon>Eukaryota</taxon>
        <taxon>Viridiplantae</taxon>
        <taxon>Streptophyta</taxon>
        <taxon>Embryophyta</taxon>
        <taxon>Tracheophyta</taxon>
        <taxon>Spermatophyta</taxon>
        <taxon>Magnoliopsida</taxon>
        <taxon>Liliopsida</taxon>
        <taxon>Poales</taxon>
        <taxon>Poaceae</taxon>
        <taxon>BOP clade</taxon>
        <taxon>Oryzoideae</taxon>
        <taxon>Oryzeae</taxon>
        <taxon>Oryzinae</taxon>
        <taxon>Oryza</taxon>
    </lineage>
</organism>
<proteinExistence type="predicted"/>
<name>A0A0D9YL50_9ORYZ</name>
<dbReference type="AlphaFoldDB" id="A0A0D9YL50"/>
<dbReference type="HOGENOM" id="CLU_1899454_0_0_1"/>